<name>A0AC58KV54_CASCN</name>
<evidence type="ECO:0000313" key="2">
    <source>
        <dbReference type="RefSeq" id="XP_073908752.1"/>
    </source>
</evidence>
<dbReference type="RefSeq" id="XP_073908752.1">
    <property type="nucleotide sequence ID" value="XM_074052651.1"/>
</dbReference>
<proteinExistence type="predicted"/>
<dbReference type="Proteomes" id="UP001732720">
    <property type="component" value="Chromosome 13"/>
</dbReference>
<accession>A0AC58KV54</accession>
<evidence type="ECO:0000313" key="1">
    <source>
        <dbReference type="Proteomes" id="UP001732720"/>
    </source>
</evidence>
<sequence length="1315" mass="146799">MDMILAFVCGLGLFLLVLPCLESNPSSPPAVEKKNLKKHQVKWGPNKKRKKTGNLKVTRDCIRKTEEIQNVVLILERASCAHPCPTWLHLVPPVSCSRLEKLHDEEGLHELLHADTTSEVLRTGPTTEQWTPRQSVGNPFPNTFSPLPSQAPLTQGQLPLVSPLSVEHQEDQSDLKRIPLGTVPQSSGPGTSYLTSIIRNNSGLDPCNHPISILFWWWATAKALLFPSWAHAKNQECLSPLPPEATLGDPTHWQTEAGGLSFLEPNVQKHLESLITKRADLKLWEKTDKKGSFFQPTNPDYPLDSPGNLVKLKGNPQNTGSNSFWTRKGRPQALPSSQQHSYSIDLGNIVQEKCIQLFWGPPSLHSESLVATAWVHNRSSSAQPKAVAFNKVSNSLPVQHQAEGPPQLFCAEQLPQEVAQPQLWRQSMSPSVVQIQTCSSPSQPPSSSQIRSCIITSSRSQHKAQSLTPNEDQNLECPWQKQLKWKKVLASKFQNSQEAIRQPTLNHPTGSQDTHTTKSTPILPDYSDKTELQEHKEEKQSQDRVIRDEQQHCPPIRFLASQELKQPEDKFPEKYECQAKDKHGPFQPIKPSDLTGESSKGIQKVGSTYSGRSSKKSLVTFKLVDPSKVHRQDLRKNPEDLHWSTGSPSLKNLMEESEHCLLRPGKCHSGTHLSTNPNKEYLEKILQVHLSRKLELMKEGMIPLCVRKSWLATNHDFPKSNTHMKPIHKAPSEGQPSRVNTSQELSFLDPKSHQVLETGMIRYRVRHRWDPHLQVLESMNVNLSEAPASPFPQPAIPSSGDYVAKVANFLEELPQKVRKEKVIRKMSLATLQNQFPAHTPAELQKAETVTPSGGQCVLAEAHPHEQEDSLSLQFSSYNFKNRIQLSRTVLGTGIGSIEPGLSTAMYRHDLLEERANEASGDTGLNLTLLEIQSGSQPSVTKEIVQVEDKLSPASDVNMETSKMANSQIINLELKGSEVPGTSNISSPTRFSIWQNPVDTNLKAHVVKVFESQQEMELAKESQGMAPGIRSDCQVNVLPTTDSPHSQSSLSSSQCTSSSNVVTFQNPCDHFKKEVHRLVQQEPHLTRVKVTGKKNTKMLDDPDRREDCGRLTQGQLEESFAAVRSSQAGGLSPHAKVREIVATGSKSSPCLPQKGQAPPESPIKRKMKNILQYFNINTKGKGQEDSQPKHEHPSSSTQSRGSVTSRVLMDGGEAEARVLTKVVEQIIMDKLGLQLRSGPSELRWHKEKPQALLGRHYYYSNPRDPGPSRVMTNTCCCHQDTHKGHSHLMRNRWTTDQGRIEHAAQRPCVFTQYLPV</sequence>
<keyword evidence="1" id="KW-1185">Reference proteome</keyword>
<gene>
    <name evidence="2" type="primary">LOC109685465</name>
</gene>
<reference evidence="2" key="1">
    <citation type="submission" date="2025-08" db="UniProtKB">
        <authorList>
            <consortium name="RefSeq"/>
        </authorList>
    </citation>
    <scope>IDENTIFICATION</scope>
</reference>
<organism evidence="1 2">
    <name type="scientific">Castor canadensis</name>
    <name type="common">American beaver</name>
    <dbReference type="NCBI Taxonomy" id="51338"/>
    <lineage>
        <taxon>Eukaryota</taxon>
        <taxon>Metazoa</taxon>
        <taxon>Chordata</taxon>
        <taxon>Craniata</taxon>
        <taxon>Vertebrata</taxon>
        <taxon>Euteleostomi</taxon>
        <taxon>Mammalia</taxon>
        <taxon>Eutheria</taxon>
        <taxon>Euarchontoglires</taxon>
        <taxon>Glires</taxon>
        <taxon>Rodentia</taxon>
        <taxon>Castorimorpha</taxon>
        <taxon>Castoridae</taxon>
        <taxon>Castor</taxon>
    </lineage>
</organism>
<protein>
    <submittedName>
        <fullName evidence="2">Spermatogenesis-associated protein 31E1-like</fullName>
    </submittedName>
</protein>